<sequence length="121" mass="12897">MRFTSLAVLSILSAVLGTPVQVKRQEVILNGGVVYCKEAGFQGVCVRASRVNNSCNNFDSAFDSQVSSFRPEPQNSISCLLWSDPNCQGTNPGGWISGTGINDLDAFGFGNVASSFQCKNP</sequence>
<dbReference type="KEGG" id="rsx:RhiXN_05598"/>
<dbReference type="AlphaFoldDB" id="A0A8H8SWQ3"/>
<dbReference type="RefSeq" id="XP_043180846.1">
    <property type="nucleotide sequence ID" value="XM_043325414.1"/>
</dbReference>
<evidence type="ECO:0000313" key="2">
    <source>
        <dbReference type="EMBL" id="QRW20609.1"/>
    </source>
</evidence>
<organism evidence="2 3">
    <name type="scientific">Rhizoctonia solani</name>
    <dbReference type="NCBI Taxonomy" id="456999"/>
    <lineage>
        <taxon>Eukaryota</taxon>
        <taxon>Fungi</taxon>
        <taxon>Dikarya</taxon>
        <taxon>Basidiomycota</taxon>
        <taxon>Agaricomycotina</taxon>
        <taxon>Agaricomycetes</taxon>
        <taxon>Cantharellales</taxon>
        <taxon>Ceratobasidiaceae</taxon>
        <taxon>Rhizoctonia</taxon>
    </lineage>
</organism>
<evidence type="ECO:0000313" key="3">
    <source>
        <dbReference type="Proteomes" id="UP000650533"/>
    </source>
</evidence>
<dbReference type="Gene3D" id="2.60.20.10">
    <property type="entry name" value="Crystallins"/>
    <property type="match status" value="1"/>
</dbReference>
<evidence type="ECO:0000256" key="1">
    <source>
        <dbReference type="SAM" id="SignalP"/>
    </source>
</evidence>
<dbReference type="EMBL" id="CP059663">
    <property type="protein sequence ID" value="QRW20609.1"/>
    <property type="molecule type" value="Genomic_DNA"/>
</dbReference>
<proteinExistence type="predicted"/>
<protein>
    <submittedName>
        <fullName evidence="2">Short chain dehydrogenase</fullName>
    </submittedName>
</protein>
<accession>A0A8H8SWQ3</accession>
<feature type="chain" id="PRO_5034996659" evidence="1">
    <location>
        <begin position="18"/>
        <end position="121"/>
    </location>
</feature>
<name>A0A8H8SWQ3_9AGAM</name>
<reference evidence="2" key="1">
    <citation type="submission" date="2020-05" db="EMBL/GenBank/DDBJ databases">
        <title>Evolutionary and genomic comparisons of hybrid uninucleate and nonhybrid Rhizoctonia fungi.</title>
        <authorList>
            <person name="Li C."/>
            <person name="Chen X."/>
        </authorList>
    </citation>
    <scope>NUCLEOTIDE SEQUENCE</scope>
    <source>
        <strain evidence="2">AG-1 IA</strain>
    </source>
</reference>
<dbReference type="GeneID" id="67027877"/>
<gene>
    <name evidence="2" type="ORF">RhiXN_05598</name>
</gene>
<feature type="signal peptide" evidence="1">
    <location>
        <begin position="1"/>
        <end position="17"/>
    </location>
</feature>
<dbReference type="Proteomes" id="UP000650533">
    <property type="component" value="Chromosome 6"/>
</dbReference>
<keyword evidence="1" id="KW-0732">Signal</keyword>